<organism evidence="3">
    <name type="scientific">Brugia pahangi</name>
    <name type="common">Filarial nematode worm</name>
    <dbReference type="NCBI Taxonomy" id="6280"/>
    <lineage>
        <taxon>Eukaryota</taxon>
        <taxon>Metazoa</taxon>
        <taxon>Ecdysozoa</taxon>
        <taxon>Nematoda</taxon>
        <taxon>Chromadorea</taxon>
        <taxon>Rhabditida</taxon>
        <taxon>Spirurina</taxon>
        <taxon>Spiruromorpha</taxon>
        <taxon>Filarioidea</taxon>
        <taxon>Onchocercidae</taxon>
        <taxon>Brugia</taxon>
    </lineage>
</organism>
<keyword evidence="2" id="KW-1185">Reference proteome</keyword>
<accession>A0A0N4TVG6</accession>
<dbReference type="Proteomes" id="UP000278627">
    <property type="component" value="Unassembled WGS sequence"/>
</dbReference>
<sequence length="90" mass="10427">MQKPTRLSSPRTFYKEDAKEVTFLRRSDRRNNSPCWRGTSEDTWEEHAVRTHACNTTTTAAAVAVEAKLTRALPLLQRTFRDIDMPPHRV</sequence>
<dbReference type="WBParaSite" id="BPAG_0001286801-mRNA-1">
    <property type="protein sequence ID" value="BPAG_0001286801-mRNA-1"/>
    <property type="gene ID" value="BPAG_0001286801"/>
</dbReference>
<reference evidence="1 2" key="2">
    <citation type="submission" date="2018-11" db="EMBL/GenBank/DDBJ databases">
        <authorList>
            <consortium name="Pathogen Informatics"/>
        </authorList>
    </citation>
    <scope>NUCLEOTIDE SEQUENCE [LARGE SCALE GENOMIC DNA]</scope>
</reference>
<dbReference type="AlphaFoldDB" id="A0A0N4TVG6"/>
<protein>
    <submittedName>
        <fullName evidence="1 3">Uncharacterized protein</fullName>
    </submittedName>
</protein>
<evidence type="ECO:0000313" key="3">
    <source>
        <dbReference type="WBParaSite" id="BPAG_0001286801-mRNA-1"/>
    </source>
</evidence>
<proteinExistence type="predicted"/>
<name>A0A0N4TVG6_BRUPA</name>
<dbReference type="EMBL" id="UZAD01013322">
    <property type="protein sequence ID" value="VDN93982.1"/>
    <property type="molecule type" value="Genomic_DNA"/>
</dbReference>
<reference evidence="3" key="1">
    <citation type="submission" date="2017-02" db="UniProtKB">
        <authorList>
            <consortium name="WormBaseParasite"/>
        </authorList>
    </citation>
    <scope>IDENTIFICATION</scope>
</reference>
<evidence type="ECO:0000313" key="1">
    <source>
        <dbReference type="EMBL" id="VDN93982.1"/>
    </source>
</evidence>
<gene>
    <name evidence="1" type="ORF">BPAG_LOCUS12796</name>
</gene>
<evidence type="ECO:0000313" key="2">
    <source>
        <dbReference type="Proteomes" id="UP000278627"/>
    </source>
</evidence>